<keyword evidence="6" id="KW-1185">Reference proteome</keyword>
<evidence type="ECO:0000256" key="2">
    <source>
        <dbReference type="ARBA" id="ARBA00022801"/>
    </source>
</evidence>
<dbReference type="RefSeq" id="XP_012649476.1">
    <property type="nucleotide sequence ID" value="XM_012794022.1"/>
</dbReference>
<sequence>MNHSTSSHIIQCIIIANLSHYTLCLHTNNTNSIHGRSFTFINTVIEQANILEARAPSYKTDVPIKTKGVLLVDATGLAYRCFYGMPDLKTHMGYEIGCLYGFLNSLSYIFRTFEPEYVGLAFDSPNASNVKRKLWPKYKIHRKPTPPELIEQLNYIKDYCEISGLPILYYPETEADDLIATGISQINTDKHVNIVTSDKDLFQLLNSDAVTVIQPQKSYRLVDSNVVLKDYGISPDRFAEYLAIVGDASDGIPGIIGIGPQTAPKLITKHSNFEEILTCETVERIKAKGGKYAESVEMAWNFYNLTKLNCNIPIQADLHSFTMNDPLEKQLNDFYKKYSIRKHAYKWSVLQKSPQPRKYFPSV</sequence>
<dbReference type="EMBL" id="LN871598">
    <property type="protein sequence ID" value="CTQ41465.1"/>
    <property type="molecule type" value="Genomic_DNA"/>
</dbReference>
<evidence type="ECO:0000256" key="3">
    <source>
        <dbReference type="ARBA" id="ARBA00023125"/>
    </source>
</evidence>
<dbReference type="GO" id="GO:0033567">
    <property type="term" value="P:DNA replication, Okazaki fragment processing"/>
    <property type="evidence" value="ECO:0007669"/>
    <property type="project" value="InterPro"/>
</dbReference>
<reference evidence="5 6" key="2">
    <citation type="journal article" date="2013" name="PLoS ONE">
        <title>Whole genome mapping and re-organization of the nuclear and mitochondrial genomes of Babesia microti isolates.</title>
        <authorList>
            <person name="Cornillot E."/>
            <person name="Dassouli A."/>
            <person name="Garg A."/>
            <person name="Pachikara N."/>
            <person name="Randazzo S."/>
            <person name="Depoix D."/>
            <person name="Carcy B."/>
            <person name="Delbecq S."/>
            <person name="Frutos R."/>
            <person name="Silva J.C."/>
            <person name="Sutton R."/>
            <person name="Krause P.J."/>
            <person name="Mamoun C.B."/>
        </authorList>
    </citation>
    <scope>NUCLEOTIDE SEQUENCE [LARGE SCALE GENOMIC DNA]</scope>
    <source>
        <strain evidence="5 6">RI</strain>
    </source>
</reference>
<keyword evidence="1" id="KW-0540">Nuclease</keyword>
<dbReference type="PANTHER" id="PTHR42646:SF2">
    <property type="entry name" value="5'-3' EXONUCLEASE FAMILY PROTEIN"/>
    <property type="match status" value="1"/>
</dbReference>
<accession>A0A0K3ASN2</accession>
<evidence type="ECO:0000259" key="4">
    <source>
        <dbReference type="SMART" id="SM00475"/>
    </source>
</evidence>
<dbReference type="SMART" id="SM00475">
    <property type="entry name" value="53EXOc"/>
    <property type="match status" value="1"/>
</dbReference>
<dbReference type="InterPro" id="IPR020045">
    <property type="entry name" value="DNA_polI_H3TH"/>
</dbReference>
<dbReference type="Gene3D" id="1.10.150.20">
    <property type="entry name" value="5' to 3' exonuclease, C-terminal subdomain"/>
    <property type="match status" value="1"/>
</dbReference>
<dbReference type="InterPro" id="IPR038969">
    <property type="entry name" value="FEN"/>
</dbReference>
<dbReference type="CDD" id="cd09859">
    <property type="entry name" value="PIN_53EXO"/>
    <property type="match status" value="1"/>
</dbReference>
<feature type="domain" description="5'-3' exonuclease" evidence="4">
    <location>
        <begin position="66"/>
        <end position="324"/>
    </location>
</feature>
<dbReference type="AlphaFoldDB" id="A0A0K3ASN2"/>
<organism evidence="5 6">
    <name type="scientific">Babesia microti (strain RI)</name>
    <dbReference type="NCBI Taxonomy" id="1133968"/>
    <lineage>
        <taxon>Eukaryota</taxon>
        <taxon>Sar</taxon>
        <taxon>Alveolata</taxon>
        <taxon>Apicomplexa</taxon>
        <taxon>Aconoidasida</taxon>
        <taxon>Piroplasmida</taxon>
        <taxon>Babesiidae</taxon>
        <taxon>Babesia</taxon>
    </lineage>
</organism>
<dbReference type="GO" id="GO:0017108">
    <property type="term" value="F:5'-flap endonuclease activity"/>
    <property type="evidence" value="ECO:0007669"/>
    <property type="project" value="InterPro"/>
</dbReference>
<dbReference type="InterPro" id="IPR036279">
    <property type="entry name" value="5-3_exonuclease_C_sf"/>
</dbReference>
<keyword evidence="3" id="KW-0238">DNA-binding</keyword>
<dbReference type="SMART" id="SM00279">
    <property type="entry name" value="HhH2"/>
    <property type="match status" value="1"/>
</dbReference>
<keyword evidence="5" id="KW-0808">Transferase</keyword>
<dbReference type="InterPro" id="IPR029060">
    <property type="entry name" value="PIN-like_dom_sf"/>
</dbReference>
<dbReference type="Pfam" id="PF01367">
    <property type="entry name" value="5_3_exonuc"/>
    <property type="match status" value="1"/>
</dbReference>
<dbReference type="InterPro" id="IPR002421">
    <property type="entry name" value="5-3_exonuclease"/>
</dbReference>
<evidence type="ECO:0000313" key="5">
    <source>
        <dbReference type="EMBL" id="CTQ41465.1"/>
    </source>
</evidence>
<dbReference type="Proteomes" id="UP000002899">
    <property type="component" value="Chromosome III"/>
</dbReference>
<evidence type="ECO:0000313" key="6">
    <source>
        <dbReference type="Proteomes" id="UP000002899"/>
    </source>
</evidence>
<evidence type="ECO:0000256" key="1">
    <source>
        <dbReference type="ARBA" id="ARBA00022722"/>
    </source>
</evidence>
<dbReference type="GeneID" id="24425512"/>
<keyword evidence="5" id="KW-0548">Nucleotidyltransferase</keyword>
<dbReference type="InterPro" id="IPR020046">
    <property type="entry name" value="5-3_exonucl_a-hlix_arch_N"/>
</dbReference>
<dbReference type="KEGG" id="bmic:BMR1_03g04330"/>
<dbReference type="VEuPathDB" id="PiroplasmaDB:BMR1_03g04330"/>
<reference evidence="5 6" key="1">
    <citation type="journal article" date="2012" name="Nucleic Acids Res.">
        <title>Sequencing of the smallest Apicomplexan genome from the human pathogen Babesia microti.</title>
        <authorList>
            <person name="Cornillot E."/>
            <person name="Hadj-Kaddour K."/>
            <person name="Dassouli A."/>
            <person name="Noel B."/>
            <person name="Ranwez V."/>
            <person name="Vacherie B."/>
            <person name="Augagneur Y."/>
            <person name="Bres V."/>
            <person name="Duclos A."/>
            <person name="Randazzo S."/>
            <person name="Carcy B."/>
            <person name="Debierre-Grockiego F."/>
            <person name="Delbecq S."/>
            <person name="Moubri-Menage K."/>
            <person name="Shams-Eldin H."/>
            <person name="Usmani-Brown S."/>
            <person name="Bringaud F."/>
            <person name="Wincker P."/>
            <person name="Vivares C.P."/>
            <person name="Schwarz R.T."/>
            <person name="Schetters T.P."/>
            <person name="Krause P.J."/>
            <person name="Gorenflot A."/>
            <person name="Berry V."/>
            <person name="Barbe V."/>
            <person name="Ben Mamoun C."/>
        </authorList>
    </citation>
    <scope>NUCLEOTIDE SEQUENCE [LARGE SCALE GENOMIC DNA]</scope>
    <source>
        <strain evidence="5 6">RI</strain>
    </source>
</reference>
<dbReference type="PANTHER" id="PTHR42646">
    <property type="entry name" value="FLAP ENDONUCLEASE XNI"/>
    <property type="match status" value="1"/>
</dbReference>
<dbReference type="SUPFAM" id="SSF88723">
    <property type="entry name" value="PIN domain-like"/>
    <property type="match status" value="1"/>
</dbReference>
<dbReference type="EC" id="2.7.7.7" evidence="5"/>
<protein>
    <submittedName>
        <fullName evidence="5">5-3 exonuclease N-terminal resolvase-like domain</fullName>
        <ecNumber evidence="5">2.7.7.7</ecNumber>
    </submittedName>
</protein>
<dbReference type="GO" id="GO:0003887">
    <property type="term" value="F:DNA-directed DNA polymerase activity"/>
    <property type="evidence" value="ECO:0007669"/>
    <property type="project" value="UniProtKB-EC"/>
</dbReference>
<proteinExistence type="predicted"/>
<dbReference type="OrthoDB" id="275278at2759"/>
<name>A0A0K3ASN2_BABMR</name>
<dbReference type="GO" id="GO:0003677">
    <property type="term" value="F:DNA binding"/>
    <property type="evidence" value="ECO:0007669"/>
    <property type="project" value="UniProtKB-KW"/>
</dbReference>
<reference evidence="5 6" key="3">
    <citation type="journal article" date="2016" name="Sci. Rep.">
        <title>Genome-wide diversity and gene expression profiling of Babesia microti isolates identify polymorphic genes that mediate host-pathogen interactions.</title>
        <authorList>
            <person name="Silva J.C."/>
            <person name="Cornillot E."/>
            <person name="McCracken C."/>
            <person name="Usmani-Brown S."/>
            <person name="Dwivedi A."/>
            <person name="Ifeonu O.O."/>
            <person name="Crabtree J."/>
            <person name="Gotia H.T."/>
            <person name="Virji A.Z."/>
            <person name="Reynes C."/>
            <person name="Colinge J."/>
            <person name="Kumar V."/>
            <person name="Lawres L."/>
            <person name="Pazzi J.E."/>
            <person name="Pablo J.V."/>
            <person name="Hung C."/>
            <person name="Brancato J."/>
            <person name="Kumari P."/>
            <person name="Orvis J."/>
            <person name="Tretina K."/>
            <person name="Chibucos M."/>
            <person name="Ott S."/>
            <person name="Sadzewicz L."/>
            <person name="Sengamalay N."/>
            <person name="Shetty A.C."/>
            <person name="Su Q."/>
            <person name="Tallon L."/>
            <person name="Fraser C.M."/>
            <person name="Frutos R."/>
            <person name="Molina D.M."/>
            <person name="Krause P.J."/>
            <person name="Ben Mamoun C."/>
        </authorList>
    </citation>
    <scope>NUCLEOTIDE SEQUENCE [LARGE SCALE GENOMIC DNA]</scope>
    <source>
        <strain evidence="5 6">RI</strain>
    </source>
</reference>
<gene>
    <name evidence="5" type="ORF">BMR1_03g04330</name>
</gene>
<dbReference type="Gene3D" id="3.40.50.1010">
    <property type="entry name" value="5'-nuclease"/>
    <property type="match status" value="1"/>
</dbReference>
<dbReference type="SUPFAM" id="SSF47807">
    <property type="entry name" value="5' to 3' exonuclease, C-terminal subdomain"/>
    <property type="match status" value="1"/>
</dbReference>
<keyword evidence="2" id="KW-0378">Hydrolase</keyword>
<dbReference type="Pfam" id="PF02739">
    <property type="entry name" value="5_3_exonuc_N"/>
    <property type="match status" value="1"/>
</dbReference>
<dbReference type="InterPro" id="IPR008918">
    <property type="entry name" value="HhH2"/>
</dbReference>
<dbReference type="GO" id="GO:0008409">
    <property type="term" value="F:5'-3' exonuclease activity"/>
    <property type="evidence" value="ECO:0007669"/>
    <property type="project" value="InterPro"/>
</dbReference>